<dbReference type="CDD" id="cd00303">
    <property type="entry name" value="retropepsin_like"/>
    <property type="match status" value="1"/>
</dbReference>
<reference evidence="2 3" key="1">
    <citation type="submission" date="2023-10" db="EMBL/GenBank/DDBJ databases">
        <title>Genome-Wide Identification Analysis in wild type Solanum Pinnatisectum Reveals Some Genes Defensing Phytophthora Infestans.</title>
        <authorList>
            <person name="Sun C."/>
        </authorList>
    </citation>
    <scope>NUCLEOTIDE SEQUENCE [LARGE SCALE GENOMIC DNA]</scope>
    <source>
        <strain evidence="2">LQN</strain>
        <tissue evidence="2">Leaf</tissue>
    </source>
</reference>
<evidence type="ECO:0000256" key="1">
    <source>
        <dbReference type="SAM" id="MobiDB-lite"/>
    </source>
</evidence>
<dbReference type="PANTHER" id="PTHR33067:SF31">
    <property type="entry name" value="RNA-DIRECTED DNA POLYMERASE"/>
    <property type="match status" value="1"/>
</dbReference>
<comment type="caution">
    <text evidence="2">The sequence shown here is derived from an EMBL/GenBank/DDBJ whole genome shotgun (WGS) entry which is preliminary data.</text>
</comment>
<dbReference type="AlphaFoldDB" id="A0AAV9MK21"/>
<protein>
    <recommendedName>
        <fullName evidence="4">Reverse transcriptase domain-containing protein</fullName>
    </recommendedName>
</protein>
<sequence length="273" mass="31311">MKKTHEEAIEILNELTEDANQWVVENSERKKTVGVHQVDTYSTFLNAWQQNNVRGQGQTLQGYQNHQRQQYQPQEGQHGNQSSLEEVFKSFIPKVDERFEIQGISIRNLEKQVGQIANQISERPTGNLPILRYAKTTCEIPFTEVIHQMPAYAKFLKELADQSTIIPEGIVEDVVVRVDKFVFPVDFIVVNMEENKEVPLILGRPFLATGRAILDVYEAKLMLRVGEEKVVFNMKKVDELIFKETKSDKKIIAWVCALGQSCTRETDIISDTN</sequence>
<accession>A0AAV9MK21</accession>
<feature type="region of interest" description="Disordered" evidence="1">
    <location>
        <begin position="59"/>
        <end position="79"/>
    </location>
</feature>
<evidence type="ECO:0008006" key="4">
    <source>
        <dbReference type="Google" id="ProtNLM"/>
    </source>
</evidence>
<name>A0AAV9MK21_9SOLN</name>
<dbReference type="EMBL" id="JAWPEI010000001">
    <property type="protein sequence ID" value="KAK4737195.1"/>
    <property type="molecule type" value="Genomic_DNA"/>
</dbReference>
<evidence type="ECO:0000313" key="3">
    <source>
        <dbReference type="Proteomes" id="UP001311915"/>
    </source>
</evidence>
<organism evidence="2 3">
    <name type="scientific">Solanum pinnatisectum</name>
    <name type="common">tansyleaf nightshade</name>
    <dbReference type="NCBI Taxonomy" id="50273"/>
    <lineage>
        <taxon>Eukaryota</taxon>
        <taxon>Viridiplantae</taxon>
        <taxon>Streptophyta</taxon>
        <taxon>Embryophyta</taxon>
        <taxon>Tracheophyta</taxon>
        <taxon>Spermatophyta</taxon>
        <taxon>Magnoliopsida</taxon>
        <taxon>eudicotyledons</taxon>
        <taxon>Gunneridae</taxon>
        <taxon>Pentapetalae</taxon>
        <taxon>asterids</taxon>
        <taxon>lamiids</taxon>
        <taxon>Solanales</taxon>
        <taxon>Solanaceae</taxon>
        <taxon>Solanoideae</taxon>
        <taxon>Solaneae</taxon>
        <taxon>Solanum</taxon>
    </lineage>
</organism>
<proteinExistence type="predicted"/>
<dbReference type="Gene3D" id="2.40.70.10">
    <property type="entry name" value="Acid Proteases"/>
    <property type="match status" value="1"/>
</dbReference>
<evidence type="ECO:0000313" key="2">
    <source>
        <dbReference type="EMBL" id="KAK4737195.1"/>
    </source>
</evidence>
<gene>
    <name evidence="2" type="ORF">R3W88_000892</name>
</gene>
<feature type="compositionally biased region" description="Low complexity" evidence="1">
    <location>
        <begin position="61"/>
        <end position="74"/>
    </location>
</feature>
<keyword evidence="3" id="KW-1185">Reference proteome</keyword>
<dbReference type="Proteomes" id="UP001311915">
    <property type="component" value="Unassembled WGS sequence"/>
</dbReference>
<dbReference type="InterPro" id="IPR021109">
    <property type="entry name" value="Peptidase_aspartic_dom_sf"/>
</dbReference>
<dbReference type="PANTHER" id="PTHR33067">
    <property type="entry name" value="RNA-DIRECTED DNA POLYMERASE-RELATED"/>
    <property type="match status" value="1"/>
</dbReference>